<keyword evidence="2" id="KW-1185">Reference proteome</keyword>
<organism evidence="1 2">
    <name type="scientific">Rhododendron molle</name>
    <name type="common">Chinese azalea</name>
    <name type="synonym">Azalea mollis</name>
    <dbReference type="NCBI Taxonomy" id="49168"/>
    <lineage>
        <taxon>Eukaryota</taxon>
        <taxon>Viridiplantae</taxon>
        <taxon>Streptophyta</taxon>
        <taxon>Embryophyta</taxon>
        <taxon>Tracheophyta</taxon>
        <taxon>Spermatophyta</taxon>
        <taxon>Magnoliopsida</taxon>
        <taxon>eudicotyledons</taxon>
        <taxon>Gunneridae</taxon>
        <taxon>Pentapetalae</taxon>
        <taxon>asterids</taxon>
        <taxon>Ericales</taxon>
        <taxon>Ericaceae</taxon>
        <taxon>Ericoideae</taxon>
        <taxon>Rhodoreae</taxon>
        <taxon>Rhododendron</taxon>
    </lineage>
</organism>
<name>A0ACC0PCK2_RHOML</name>
<protein>
    <submittedName>
        <fullName evidence="1">Uncharacterized protein</fullName>
    </submittedName>
</protein>
<proteinExistence type="predicted"/>
<sequence length="72" mass="8634">MKIISWNIRDMGSSVKKRFLTKLIKERNPDVIMIQETKIEKFEVVAVQRLWGNTRVWELEEIMDLVKTRMAI</sequence>
<reference evidence="1" key="1">
    <citation type="submission" date="2022-02" db="EMBL/GenBank/DDBJ databases">
        <title>Plant Genome Project.</title>
        <authorList>
            <person name="Zhang R.-G."/>
        </authorList>
    </citation>
    <scope>NUCLEOTIDE SEQUENCE</scope>
    <source>
        <strain evidence="1">AT1</strain>
    </source>
</reference>
<accession>A0ACC0PCK2</accession>
<dbReference type="EMBL" id="CM046390">
    <property type="protein sequence ID" value="KAI8563375.1"/>
    <property type="molecule type" value="Genomic_DNA"/>
</dbReference>
<evidence type="ECO:0000313" key="2">
    <source>
        <dbReference type="Proteomes" id="UP001062846"/>
    </source>
</evidence>
<evidence type="ECO:0000313" key="1">
    <source>
        <dbReference type="EMBL" id="KAI8563375.1"/>
    </source>
</evidence>
<gene>
    <name evidence="1" type="ORF">RHMOL_Rhmol03G0107200</name>
</gene>
<comment type="caution">
    <text evidence="1">The sequence shown here is derived from an EMBL/GenBank/DDBJ whole genome shotgun (WGS) entry which is preliminary data.</text>
</comment>
<dbReference type="Proteomes" id="UP001062846">
    <property type="component" value="Chromosome 3"/>
</dbReference>